<feature type="signal peptide" evidence="2">
    <location>
        <begin position="1"/>
        <end position="23"/>
    </location>
</feature>
<evidence type="ECO:0000256" key="2">
    <source>
        <dbReference type="SAM" id="SignalP"/>
    </source>
</evidence>
<dbReference type="Proteomes" id="UP001603857">
    <property type="component" value="Unassembled WGS sequence"/>
</dbReference>
<feature type="chain" id="PRO_5044750987" description="CAND6/7 N-terminal domain-containing protein" evidence="2">
    <location>
        <begin position="24"/>
        <end position="426"/>
    </location>
</feature>
<keyword evidence="1" id="KW-0472">Membrane</keyword>
<dbReference type="PANTHER" id="PTHR21229:SF56">
    <property type="entry name" value="LUNG SEVEN TRANSMEMBRANE RECEPTOR FAMILY PROTEIN"/>
    <property type="match status" value="1"/>
</dbReference>
<sequence length="426" mass="48294">MTIAAVITLFFSFLLLLFPPSTAEIKTLTITSDNRPVILLEKFGFTRTGHVSISVSRVSVAGPTSSEAEPSQLGFFLLSKESLLQVLVEIQQNPTFCVLHSRHTLHLCTFRVLSPPPSSSFNHTYPITTPNEYSLFFTNCNPDTAVSMSLRIELFNLNPTLTYLSSAHTHLPSLFFLFSVAYFSFFAFSLSLTKHLLIPSLLLANAINLLSAAALKHRLNLAGTPRASDHILFFLSRFARVVLLFAVVVLVGTRWTFLHPINRKGKTVLFFLIIPLQILAHVAFAVIDKTGPYIQNWVTWNQVFFLLDFISCCAVVVLFASAMLLLRRITSKAQKSEPAMNLDRFSLIRRFYLLVFGYMFFTQFVMLALKELIAYDYQWVSNLIEETVTLMFCFVVLYVFRLLEKDEYSVIGDVEEEEAAENTVKK</sequence>
<accession>A0ABD1LII0</accession>
<protein>
    <recommendedName>
        <fullName evidence="3">CAND6/7 N-terminal domain-containing protein</fullName>
    </recommendedName>
</protein>
<keyword evidence="1" id="KW-1133">Transmembrane helix</keyword>
<evidence type="ECO:0000256" key="1">
    <source>
        <dbReference type="SAM" id="Phobius"/>
    </source>
</evidence>
<proteinExistence type="predicted"/>
<feature type="transmembrane region" description="Helical" evidence="1">
    <location>
        <begin position="379"/>
        <end position="400"/>
    </location>
</feature>
<evidence type="ECO:0000259" key="3">
    <source>
        <dbReference type="Pfam" id="PF21904"/>
    </source>
</evidence>
<dbReference type="Pfam" id="PF21904">
    <property type="entry name" value="CAND6-7_N"/>
    <property type="match status" value="1"/>
</dbReference>
<evidence type="ECO:0000313" key="5">
    <source>
        <dbReference type="Proteomes" id="UP001603857"/>
    </source>
</evidence>
<feature type="transmembrane region" description="Helical" evidence="1">
    <location>
        <begin position="171"/>
        <end position="189"/>
    </location>
</feature>
<feature type="transmembrane region" description="Helical" evidence="1">
    <location>
        <begin position="269"/>
        <end position="287"/>
    </location>
</feature>
<dbReference type="EMBL" id="JBGMDY010000009">
    <property type="protein sequence ID" value="KAL2323319.1"/>
    <property type="molecule type" value="Genomic_DNA"/>
</dbReference>
<dbReference type="AlphaFoldDB" id="A0ABD1LII0"/>
<feature type="transmembrane region" description="Helical" evidence="1">
    <location>
        <begin position="196"/>
        <end position="215"/>
    </location>
</feature>
<dbReference type="PANTHER" id="PTHR21229">
    <property type="entry name" value="LUNG SEVEN TRANSMEMBRANE RECEPTOR"/>
    <property type="match status" value="1"/>
</dbReference>
<gene>
    <name evidence="4" type="ORF">Fmac_027698</name>
</gene>
<dbReference type="InterPro" id="IPR054103">
    <property type="entry name" value="CAND6-7_N"/>
</dbReference>
<keyword evidence="1" id="KW-0812">Transmembrane</keyword>
<feature type="domain" description="CAND6/7 N-terminal" evidence="3">
    <location>
        <begin position="26"/>
        <end position="156"/>
    </location>
</feature>
<keyword evidence="2" id="KW-0732">Signal</keyword>
<organism evidence="4 5">
    <name type="scientific">Flemingia macrophylla</name>
    <dbReference type="NCBI Taxonomy" id="520843"/>
    <lineage>
        <taxon>Eukaryota</taxon>
        <taxon>Viridiplantae</taxon>
        <taxon>Streptophyta</taxon>
        <taxon>Embryophyta</taxon>
        <taxon>Tracheophyta</taxon>
        <taxon>Spermatophyta</taxon>
        <taxon>Magnoliopsida</taxon>
        <taxon>eudicotyledons</taxon>
        <taxon>Gunneridae</taxon>
        <taxon>Pentapetalae</taxon>
        <taxon>rosids</taxon>
        <taxon>fabids</taxon>
        <taxon>Fabales</taxon>
        <taxon>Fabaceae</taxon>
        <taxon>Papilionoideae</taxon>
        <taxon>50 kb inversion clade</taxon>
        <taxon>NPAAA clade</taxon>
        <taxon>indigoferoid/millettioid clade</taxon>
        <taxon>Phaseoleae</taxon>
        <taxon>Flemingia</taxon>
    </lineage>
</organism>
<feature type="transmembrane region" description="Helical" evidence="1">
    <location>
        <begin position="235"/>
        <end position="257"/>
    </location>
</feature>
<evidence type="ECO:0000313" key="4">
    <source>
        <dbReference type="EMBL" id="KAL2323319.1"/>
    </source>
</evidence>
<keyword evidence="5" id="KW-1185">Reference proteome</keyword>
<reference evidence="4 5" key="1">
    <citation type="submission" date="2024-08" db="EMBL/GenBank/DDBJ databases">
        <title>Insights into the chromosomal genome structure of Flemingia macrophylla.</title>
        <authorList>
            <person name="Ding Y."/>
            <person name="Zhao Y."/>
            <person name="Bi W."/>
            <person name="Wu M."/>
            <person name="Zhao G."/>
            <person name="Gong Y."/>
            <person name="Li W."/>
            <person name="Zhang P."/>
        </authorList>
    </citation>
    <scope>NUCLEOTIDE SEQUENCE [LARGE SCALE GENOMIC DNA]</scope>
    <source>
        <strain evidence="4">DYQJB</strain>
        <tissue evidence="4">Leaf</tissue>
    </source>
</reference>
<feature type="transmembrane region" description="Helical" evidence="1">
    <location>
        <begin position="303"/>
        <end position="326"/>
    </location>
</feature>
<dbReference type="InterPro" id="IPR009637">
    <property type="entry name" value="GPR107/GPR108-like"/>
</dbReference>
<comment type="caution">
    <text evidence="4">The sequence shown here is derived from an EMBL/GenBank/DDBJ whole genome shotgun (WGS) entry which is preliminary data.</text>
</comment>
<name>A0ABD1LII0_9FABA</name>
<feature type="transmembrane region" description="Helical" evidence="1">
    <location>
        <begin position="347"/>
        <end position="367"/>
    </location>
</feature>